<dbReference type="Pfam" id="PF00593">
    <property type="entry name" value="TonB_dep_Rec_b-barrel"/>
    <property type="match status" value="1"/>
</dbReference>
<feature type="signal peptide" evidence="6">
    <location>
        <begin position="1"/>
        <end position="37"/>
    </location>
</feature>
<accession>A0ABS8XMW2</accession>
<evidence type="ECO:0000256" key="3">
    <source>
        <dbReference type="ARBA" id="ARBA00023136"/>
    </source>
</evidence>
<evidence type="ECO:0000313" key="10">
    <source>
        <dbReference type="Proteomes" id="UP001201463"/>
    </source>
</evidence>
<dbReference type="RefSeq" id="WP_233394529.1">
    <property type="nucleotide sequence ID" value="NZ_JAJTWT010000012.1"/>
</dbReference>
<reference evidence="9 10" key="1">
    <citation type="submission" date="2021-12" db="EMBL/GenBank/DDBJ databases">
        <title>Genome seq of p7.</title>
        <authorList>
            <person name="Seo T."/>
        </authorList>
    </citation>
    <scope>NUCLEOTIDE SEQUENCE [LARGE SCALE GENOMIC DNA]</scope>
    <source>
        <strain evidence="9 10">P7</strain>
    </source>
</reference>
<dbReference type="InterPro" id="IPR037066">
    <property type="entry name" value="Plug_dom_sf"/>
</dbReference>
<dbReference type="Gene3D" id="2.170.130.10">
    <property type="entry name" value="TonB-dependent receptor, plug domain"/>
    <property type="match status" value="1"/>
</dbReference>
<dbReference type="NCBIfam" id="TIGR01782">
    <property type="entry name" value="TonB-Xanth-Caul"/>
    <property type="match status" value="1"/>
</dbReference>
<dbReference type="InterPro" id="IPR012910">
    <property type="entry name" value="Plug_dom"/>
</dbReference>
<evidence type="ECO:0000256" key="4">
    <source>
        <dbReference type="ARBA" id="ARBA00023237"/>
    </source>
</evidence>
<dbReference type="InterPro" id="IPR010104">
    <property type="entry name" value="TonB_rcpt_bac"/>
</dbReference>
<comment type="subcellular location">
    <subcellularLocation>
        <location evidence="1 5">Cell outer membrane</location>
    </subcellularLocation>
</comment>
<feature type="chain" id="PRO_5045881100" evidence="6">
    <location>
        <begin position="38"/>
        <end position="959"/>
    </location>
</feature>
<dbReference type="InterPro" id="IPR000531">
    <property type="entry name" value="Beta-barrel_TonB"/>
</dbReference>
<dbReference type="InterPro" id="IPR036942">
    <property type="entry name" value="Beta-barrel_TonB_sf"/>
</dbReference>
<gene>
    <name evidence="9" type="ORF">LXT12_22430</name>
</gene>
<keyword evidence="9" id="KW-0675">Receptor</keyword>
<proteinExistence type="inferred from homology"/>
<sequence>MNTTSLVPPRAAAIAPVFALRLTAIATAAMLASTAQAQEAKAADTSLETVVVTGVKASLTKSLANKRTNDQVVESVVAEDIGKLPDNNVVEALQRVTGIQVTNRAGGEVGTLSIRGLPDIATTWNGRNIFTASGTQVALQDIPSTLVRQIDVYKTRDASQLENGIAGQIDVKSLRPFDFKGSKFSLLARETYLDPAKKSNPQLSALASNRWTTGAGDFGALVNLSMVKTNYRNESVTPGAMVPFVSPNAAEDPAGYTPLQRVFDNNVWTPGTYTGLPQKAGSTLNFNGQAYPYYLSRDAVFQSDVEGRRERPAANVALQWQPNQDAVYTFEAMYNGYRDKAFNQLLFSFVDWWGALGSNPAGTITTFPGTNVIKTRTVGKVYGFNSGDYTTSATDSYIYALNGKWNLGDRLRLEGDVSYQTSKFHSEFTATRIDRVADSINVDFNSGGGNMAFHFDDDAKLVDPKQWNVAQFYDNANRNQGSAGTASLSGAYDADWGPLKTLNFGLRFDSRKASEANRTQSSFLGRNLADASLGSNYYHVNSNFGTDFADVPRSWMEPNAYYIRDNIDAWRAMYHSVDANFLTTDKLSLQKTFDVKEDTTNLFLMADTENQLFGRPLRANFGVRYVQVDTRMTAYKVDASTKVVTPTDGRKTARKFLPSLTLRYEPVRDVLVRLNYGETLRRPNFGDLNPIIQPSDDVSKVGYGGGSGGNPGLEPTRSKNLDLTGEWYFQKDSALYGTLFQRRIEGLVVPLRRRIHLSPAEDPFRNSTSGGDHTNGYDYVISSPVNASNGKISGLELGAIYFPKGLPGLLDGLGFQGSVTRLTSSQNVPTANNAGEIVSQLEGPFFGVSKLSWNATLAYEKGPIGARLSYVRRSAFLAANEAALFANPIGIWRQPEKSVDFQLSYNINDRMSLDFSGVNLTNEMQQQYYHFGDAGNPEVTNFGTVQIGRAFSVGFRWKI</sequence>
<evidence type="ECO:0000259" key="7">
    <source>
        <dbReference type="Pfam" id="PF00593"/>
    </source>
</evidence>
<evidence type="ECO:0000256" key="6">
    <source>
        <dbReference type="SAM" id="SignalP"/>
    </source>
</evidence>
<organism evidence="9 10">
    <name type="scientific">Pelomonas caseinilytica</name>
    <dbReference type="NCBI Taxonomy" id="2906763"/>
    <lineage>
        <taxon>Bacteria</taxon>
        <taxon>Pseudomonadati</taxon>
        <taxon>Pseudomonadota</taxon>
        <taxon>Betaproteobacteria</taxon>
        <taxon>Burkholderiales</taxon>
        <taxon>Sphaerotilaceae</taxon>
        <taxon>Roseateles</taxon>
    </lineage>
</organism>
<keyword evidence="6" id="KW-0732">Signal</keyword>
<comment type="similarity">
    <text evidence="2 5">Belongs to the TonB-dependent receptor family.</text>
</comment>
<keyword evidence="10" id="KW-1185">Reference proteome</keyword>
<dbReference type="PANTHER" id="PTHR40980">
    <property type="entry name" value="PLUG DOMAIN-CONTAINING PROTEIN"/>
    <property type="match status" value="1"/>
</dbReference>
<dbReference type="EMBL" id="JAJTWT010000012">
    <property type="protein sequence ID" value="MCE4540013.1"/>
    <property type="molecule type" value="Genomic_DNA"/>
</dbReference>
<feature type="domain" description="TonB-dependent receptor plug" evidence="8">
    <location>
        <begin position="66"/>
        <end position="163"/>
    </location>
</feature>
<feature type="domain" description="TonB-dependent receptor-like beta-barrel" evidence="7">
    <location>
        <begin position="443"/>
        <end position="920"/>
    </location>
</feature>
<name>A0ABS8XMW2_9BURK</name>
<keyword evidence="5" id="KW-0798">TonB box</keyword>
<evidence type="ECO:0000256" key="5">
    <source>
        <dbReference type="RuleBase" id="RU003357"/>
    </source>
</evidence>
<keyword evidence="3 5" id="KW-0472">Membrane</keyword>
<evidence type="ECO:0000313" key="9">
    <source>
        <dbReference type="EMBL" id="MCE4540013.1"/>
    </source>
</evidence>
<keyword evidence="4" id="KW-0998">Cell outer membrane</keyword>
<dbReference type="Pfam" id="PF07715">
    <property type="entry name" value="Plug"/>
    <property type="match status" value="1"/>
</dbReference>
<dbReference type="Proteomes" id="UP001201463">
    <property type="component" value="Unassembled WGS sequence"/>
</dbReference>
<comment type="caution">
    <text evidence="9">The sequence shown here is derived from an EMBL/GenBank/DDBJ whole genome shotgun (WGS) entry which is preliminary data.</text>
</comment>
<dbReference type="PANTHER" id="PTHR40980:SF3">
    <property type="entry name" value="TONB-DEPENDENT RECEPTOR-LIKE BETA-BARREL DOMAIN-CONTAINING PROTEIN"/>
    <property type="match status" value="1"/>
</dbReference>
<dbReference type="SUPFAM" id="SSF56935">
    <property type="entry name" value="Porins"/>
    <property type="match status" value="1"/>
</dbReference>
<protein>
    <submittedName>
        <fullName evidence="9">TonB-dependent receptor</fullName>
    </submittedName>
</protein>
<evidence type="ECO:0000259" key="8">
    <source>
        <dbReference type="Pfam" id="PF07715"/>
    </source>
</evidence>
<evidence type="ECO:0000256" key="1">
    <source>
        <dbReference type="ARBA" id="ARBA00004442"/>
    </source>
</evidence>
<evidence type="ECO:0000256" key="2">
    <source>
        <dbReference type="ARBA" id="ARBA00009810"/>
    </source>
</evidence>
<dbReference type="Gene3D" id="2.40.170.20">
    <property type="entry name" value="TonB-dependent receptor, beta-barrel domain"/>
    <property type="match status" value="1"/>
</dbReference>